<feature type="transmembrane region" description="Helical" evidence="9">
    <location>
        <begin position="259"/>
        <end position="280"/>
    </location>
</feature>
<dbReference type="AlphaFoldDB" id="A0A3L6ZMK0"/>
<evidence type="ECO:0000256" key="1">
    <source>
        <dbReference type="ARBA" id="ARBA00004429"/>
    </source>
</evidence>
<evidence type="ECO:0000256" key="4">
    <source>
        <dbReference type="ARBA" id="ARBA00022692"/>
    </source>
</evidence>
<gene>
    <name evidence="11" type="ORF">D9V30_07375</name>
</gene>
<keyword evidence="2" id="KW-0813">Transport</keyword>
<keyword evidence="3" id="KW-1003">Cell membrane</keyword>
<feature type="transmembrane region" description="Helical" evidence="9">
    <location>
        <begin position="163"/>
        <end position="184"/>
    </location>
</feature>
<dbReference type="EMBL" id="RCUW01000005">
    <property type="protein sequence ID" value="RLP69129.1"/>
    <property type="molecule type" value="Genomic_DNA"/>
</dbReference>
<feature type="transmembrane region" description="Helical" evidence="9">
    <location>
        <begin position="412"/>
        <end position="431"/>
    </location>
</feature>
<dbReference type="InterPro" id="IPR011701">
    <property type="entry name" value="MFS"/>
</dbReference>
<evidence type="ECO:0000256" key="8">
    <source>
        <dbReference type="ARBA" id="ARBA00040914"/>
    </source>
</evidence>
<protein>
    <recommendedName>
        <fullName evidence="8">Multidrug efflux pump Tap</fullName>
    </recommendedName>
</protein>
<feature type="transmembrane region" description="Helical" evidence="9">
    <location>
        <begin position="36"/>
        <end position="58"/>
    </location>
</feature>
<feature type="transmembrane region" description="Helical" evidence="9">
    <location>
        <begin position="124"/>
        <end position="151"/>
    </location>
</feature>
<dbReference type="PANTHER" id="PTHR23513:SF9">
    <property type="entry name" value="ENTEROBACTIN EXPORTER ENTS"/>
    <property type="match status" value="1"/>
</dbReference>
<feature type="transmembrane region" description="Helical" evidence="9">
    <location>
        <begin position="64"/>
        <end position="85"/>
    </location>
</feature>
<keyword evidence="6 9" id="KW-0472">Membrane</keyword>
<organism evidence="11 12">
    <name type="scientific">Mycetocola reblochoni</name>
    <dbReference type="NCBI Taxonomy" id="331618"/>
    <lineage>
        <taxon>Bacteria</taxon>
        <taxon>Bacillati</taxon>
        <taxon>Actinomycetota</taxon>
        <taxon>Actinomycetes</taxon>
        <taxon>Micrococcales</taxon>
        <taxon>Microbacteriaceae</taxon>
        <taxon>Mycetocola</taxon>
    </lineage>
</organism>
<keyword evidence="5 9" id="KW-1133">Transmembrane helix</keyword>
<evidence type="ECO:0000256" key="6">
    <source>
        <dbReference type="ARBA" id="ARBA00023136"/>
    </source>
</evidence>
<evidence type="ECO:0000256" key="3">
    <source>
        <dbReference type="ARBA" id="ARBA00022475"/>
    </source>
</evidence>
<keyword evidence="4 9" id="KW-0812">Transmembrane</keyword>
<comment type="similarity">
    <text evidence="7">Belongs to the major facilitator superfamily. Drug:H(+) antiporter-3 (DHA3) (TC 2.A.1.21) family.</text>
</comment>
<reference evidence="11 12" key="1">
    <citation type="submission" date="2018-10" db="EMBL/GenBank/DDBJ databases">
        <authorList>
            <person name="Li J."/>
        </authorList>
    </citation>
    <scope>NUCLEOTIDE SEQUENCE [LARGE SCALE GENOMIC DNA]</scope>
    <source>
        <strain evidence="11 12">JCM 30549</strain>
    </source>
</reference>
<feature type="transmembrane region" description="Helical" evidence="9">
    <location>
        <begin position="295"/>
        <end position="315"/>
    </location>
</feature>
<evidence type="ECO:0000256" key="5">
    <source>
        <dbReference type="ARBA" id="ARBA00022989"/>
    </source>
</evidence>
<dbReference type="Proteomes" id="UP000275395">
    <property type="component" value="Unassembled WGS sequence"/>
</dbReference>
<proteinExistence type="inferred from homology"/>
<dbReference type="PROSITE" id="PS50850">
    <property type="entry name" value="MFS"/>
    <property type="match status" value="1"/>
</dbReference>
<feature type="transmembrane region" description="Helical" evidence="9">
    <location>
        <begin position="97"/>
        <end position="118"/>
    </location>
</feature>
<sequence>MTTGRTSPRSSMRSFLAEWGIDVGLLRSNPIFRTLFIGRLVAVFGLSMLSVTVSIQVFELTGSSLQIALVTSVLGVCSVAGSFIGGAVADRVDRRTVILVARGVAALGFAALAVNAMLPGATLPWIYLITAVDAAVASAGAAAFGAAVPAVVDRKDLPSTGAVMALSIDIGSALAPVLAGALIASADIATVYWLVLALAVGSWLVLFRLPPLPPRHDDADDAPVTPGRRRSIRALATAGLHRLGQQTAQAWRFSRGDRVVGTVLLIGFIQILLASPFALIPEFVTTRLGGGTTEIGLLYAAPAVGALVAGLASGWITRVRRLATTAVVVFAASAVCIGALGLSSWLWAAVLLLALAGAGDVVGEIVRFTILSARTPDHLRGRITGLWQAQATVGDTLGGPLLALLARAVGPGPAIALGGFLAAALTAATLLRAPVRNHRHDPEEDTTR</sequence>
<feature type="domain" description="Major facilitator superfamily (MFS) profile" evidence="10">
    <location>
        <begin position="31"/>
        <end position="436"/>
    </location>
</feature>
<evidence type="ECO:0000313" key="12">
    <source>
        <dbReference type="Proteomes" id="UP000275395"/>
    </source>
</evidence>
<evidence type="ECO:0000256" key="2">
    <source>
        <dbReference type="ARBA" id="ARBA00022448"/>
    </source>
</evidence>
<evidence type="ECO:0000256" key="7">
    <source>
        <dbReference type="ARBA" id="ARBA00038075"/>
    </source>
</evidence>
<dbReference type="InterPro" id="IPR020846">
    <property type="entry name" value="MFS_dom"/>
</dbReference>
<dbReference type="CDD" id="cd06173">
    <property type="entry name" value="MFS_MefA_like"/>
    <property type="match status" value="1"/>
</dbReference>
<dbReference type="SUPFAM" id="SSF103473">
    <property type="entry name" value="MFS general substrate transporter"/>
    <property type="match status" value="1"/>
</dbReference>
<dbReference type="GO" id="GO:0005886">
    <property type="term" value="C:plasma membrane"/>
    <property type="evidence" value="ECO:0007669"/>
    <property type="project" value="UniProtKB-SubCell"/>
</dbReference>
<dbReference type="InterPro" id="IPR036259">
    <property type="entry name" value="MFS_trans_sf"/>
</dbReference>
<comment type="subcellular location">
    <subcellularLocation>
        <location evidence="1">Cell inner membrane</location>
        <topology evidence="1">Multi-pass membrane protein</topology>
    </subcellularLocation>
</comment>
<feature type="transmembrane region" description="Helical" evidence="9">
    <location>
        <begin position="190"/>
        <end position="207"/>
    </location>
</feature>
<comment type="caution">
    <text evidence="11">The sequence shown here is derived from an EMBL/GenBank/DDBJ whole genome shotgun (WGS) entry which is preliminary data.</text>
</comment>
<dbReference type="PANTHER" id="PTHR23513">
    <property type="entry name" value="INTEGRAL MEMBRANE EFFLUX PROTEIN-RELATED"/>
    <property type="match status" value="1"/>
</dbReference>
<feature type="transmembrane region" description="Helical" evidence="9">
    <location>
        <begin position="322"/>
        <end position="340"/>
    </location>
</feature>
<dbReference type="GO" id="GO:0022857">
    <property type="term" value="F:transmembrane transporter activity"/>
    <property type="evidence" value="ECO:0007669"/>
    <property type="project" value="InterPro"/>
</dbReference>
<evidence type="ECO:0000256" key="9">
    <source>
        <dbReference type="SAM" id="Phobius"/>
    </source>
</evidence>
<accession>A0A3L6ZMK0</accession>
<name>A0A3L6ZMK0_9MICO</name>
<evidence type="ECO:0000259" key="10">
    <source>
        <dbReference type="PROSITE" id="PS50850"/>
    </source>
</evidence>
<evidence type="ECO:0000313" key="11">
    <source>
        <dbReference type="EMBL" id="RLP69129.1"/>
    </source>
</evidence>
<dbReference type="Gene3D" id="1.20.1250.20">
    <property type="entry name" value="MFS general substrate transporter like domains"/>
    <property type="match status" value="1"/>
</dbReference>
<dbReference type="Pfam" id="PF07690">
    <property type="entry name" value="MFS_1"/>
    <property type="match status" value="1"/>
</dbReference>